<organism evidence="2 3">
    <name type="scientific">Nocardioides panacihumi</name>
    <dbReference type="NCBI Taxonomy" id="400774"/>
    <lineage>
        <taxon>Bacteria</taxon>
        <taxon>Bacillati</taxon>
        <taxon>Actinomycetota</taxon>
        <taxon>Actinomycetes</taxon>
        <taxon>Propionibacteriales</taxon>
        <taxon>Nocardioidaceae</taxon>
        <taxon>Nocardioides</taxon>
    </lineage>
</organism>
<protein>
    <recommendedName>
        <fullName evidence="4">MFS transporter</fullName>
    </recommendedName>
</protein>
<keyword evidence="3" id="KW-1185">Reference proteome</keyword>
<evidence type="ECO:0000313" key="2">
    <source>
        <dbReference type="EMBL" id="GAA1972051.1"/>
    </source>
</evidence>
<keyword evidence="1" id="KW-0812">Transmembrane</keyword>
<keyword evidence="1" id="KW-1133">Transmembrane helix</keyword>
<evidence type="ECO:0008006" key="4">
    <source>
        <dbReference type="Google" id="ProtNLM"/>
    </source>
</evidence>
<evidence type="ECO:0000313" key="3">
    <source>
        <dbReference type="Proteomes" id="UP001500571"/>
    </source>
</evidence>
<evidence type="ECO:0000256" key="1">
    <source>
        <dbReference type="SAM" id="Phobius"/>
    </source>
</evidence>
<proteinExistence type="predicted"/>
<dbReference type="RefSeq" id="WP_344047317.1">
    <property type="nucleotide sequence ID" value="NZ_BAAAPB010000004.1"/>
</dbReference>
<accession>A0ABN2RNY7</accession>
<feature type="transmembrane region" description="Helical" evidence="1">
    <location>
        <begin position="152"/>
        <end position="172"/>
    </location>
</feature>
<feature type="transmembrane region" description="Helical" evidence="1">
    <location>
        <begin position="100"/>
        <end position="121"/>
    </location>
</feature>
<keyword evidence="1" id="KW-0472">Membrane</keyword>
<dbReference type="EMBL" id="BAAAPB010000004">
    <property type="protein sequence ID" value="GAA1972051.1"/>
    <property type="molecule type" value="Genomic_DNA"/>
</dbReference>
<gene>
    <name evidence="2" type="ORF">GCM10009798_36500</name>
</gene>
<feature type="transmembrane region" description="Helical" evidence="1">
    <location>
        <begin position="178"/>
        <end position="202"/>
    </location>
</feature>
<name>A0ABN2RNY7_9ACTN</name>
<sequence length="233" mass="23736">MRPASPAEPTLVHLGRLPATVARGLLLLGEVVLVPGLLLYVLVSAGHPMMGLLAVFGWRTACIGGRLALGVRVPATCWLAFGLFLARTGAGLAVSSVSLYLLVPAVLCAAQGLVFLGSAFARRPLMMRLAADYFAGVPDAPTLRGLFAQLSAIWGIVHVMSAALGAWAALTLPDAQAVAATSGLGLACTVLSVGGCIARGAFRAARMPDLRIVCADRPVHTAVPVGAPAVAAA</sequence>
<reference evidence="2 3" key="1">
    <citation type="journal article" date="2019" name="Int. J. Syst. Evol. Microbiol.">
        <title>The Global Catalogue of Microorganisms (GCM) 10K type strain sequencing project: providing services to taxonomists for standard genome sequencing and annotation.</title>
        <authorList>
            <consortium name="The Broad Institute Genomics Platform"/>
            <consortium name="The Broad Institute Genome Sequencing Center for Infectious Disease"/>
            <person name="Wu L."/>
            <person name="Ma J."/>
        </authorList>
    </citation>
    <scope>NUCLEOTIDE SEQUENCE [LARGE SCALE GENOMIC DNA]</scope>
    <source>
        <strain evidence="2 3">JCM 15309</strain>
    </source>
</reference>
<comment type="caution">
    <text evidence="2">The sequence shown here is derived from an EMBL/GenBank/DDBJ whole genome shotgun (WGS) entry which is preliminary data.</text>
</comment>
<feature type="transmembrane region" description="Helical" evidence="1">
    <location>
        <begin position="21"/>
        <end position="43"/>
    </location>
</feature>
<dbReference type="Proteomes" id="UP001500571">
    <property type="component" value="Unassembled WGS sequence"/>
</dbReference>